<dbReference type="InterPro" id="IPR019734">
    <property type="entry name" value="TPR_rpt"/>
</dbReference>
<keyword evidence="3" id="KW-1185">Reference proteome</keyword>
<dbReference type="SMART" id="SM00028">
    <property type="entry name" value="TPR"/>
    <property type="match status" value="3"/>
</dbReference>
<dbReference type="InterPro" id="IPR050697">
    <property type="entry name" value="Adenylyl/Guanylyl_Cyclase_3/4"/>
</dbReference>
<feature type="domain" description="Guanylate cyclase" evidence="1">
    <location>
        <begin position="12"/>
        <end position="126"/>
    </location>
</feature>
<dbReference type="PROSITE" id="PS50125">
    <property type="entry name" value="GUANYLATE_CYCLASE_2"/>
    <property type="match status" value="1"/>
</dbReference>
<gene>
    <name evidence="2" type="ORF">WKW80_31905</name>
</gene>
<dbReference type="PANTHER" id="PTHR43081">
    <property type="entry name" value="ADENYLATE CYCLASE, TERMINAL-DIFFERENTIATION SPECIFIC-RELATED"/>
    <property type="match status" value="1"/>
</dbReference>
<dbReference type="Gene3D" id="3.40.50.10070">
    <property type="entry name" value="TolB, N-terminal domain"/>
    <property type="match status" value="1"/>
</dbReference>
<dbReference type="InterPro" id="IPR001054">
    <property type="entry name" value="A/G_cyclase"/>
</dbReference>
<dbReference type="Gene3D" id="1.25.40.10">
    <property type="entry name" value="Tetratricopeptide repeat domain"/>
    <property type="match status" value="1"/>
</dbReference>
<reference evidence="2 3" key="1">
    <citation type="submission" date="2024-03" db="EMBL/GenBank/DDBJ databases">
        <title>Novel species of the genus Variovorax.</title>
        <authorList>
            <person name="Liu Q."/>
            <person name="Xin Y.-H."/>
        </authorList>
    </citation>
    <scope>NUCLEOTIDE SEQUENCE [LARGE SCALE GENOMIC DNA]</scope>
    <source>
        <strain evidence="2 3">KACC 18501</strain>
    </source>
</reference>
<keyword evidence="2" id="KW-0808">Transferase</keyword>
<dbReference type="GO" id="GO:0016779">
    <property type="term" value="F:nucleotidyltransferase activity"/>
    <property type="evidence" value="ECO:0007669"/>
    <property type="project" value="UniProtKB-KW"/>
</dbReference>
<sequence>MDRSNGERRLAAVIAADVVGYSRLMQEDDQATVWALTERRALIAVHVEAAGGRIVNAPGDSMLAEFASVVSAVQCAVNVQRAMEEANSGLPESRRMRYRIGVNLGDVLADSDGIYGDGVNIAARLESLAAAGGICVSQAVRDQVRNRLALQFEDMGEQAVKNIAEPVRVFRVVVDAARDGQVAPAAAVKSPAHALAERRSIAVLPFTNITRDPEQEYFADGMVEDITTALARTGQFFVIARNSSFVYKGRAVDIKQVGRELGVRYVLEGSVRKAGSQIRISGQLIEAESGSHIWADSFDGALENVFDLQDRITENVVWAIVPSVERAEIELSRVKPTSNLQAYDLVLRALPGILPGASKAQKDEASLLLDRALQLDPRYSLAKAFGAFACMHRLIDGQGDAQDVRTGLRLADEALADHQDNPMTLAFAAYALATLGYRVQGVTVIGFRYDEALRAIDRALSLSNNLAFVTYAAGMVRLLAGDGDAAITHFERTMLLSPLDPAMSAFFAGMAMAHTICGRYQKGLAAAERAIRENSNFATAHRAKTVALACLGRIDEAKLAAARLLEVAPEFTVSRYISVVPIRDPELRKKVAGILSAAGIPN</sequence>
<keyword evidence="2" id="KW-0548">Nucleotidyltransferase</keyword>
<dbReference type="SUPFAM" id="SSF55073">
    <property type="entry name" value="Nucleotide cyclase"/>
    <property type="match status" value="1"/>
</dbReference>
<dbReference type="EMBL" id="JBBKZV010000036">
    <property type="protein sequence ID" value="MEJ8826571.1"/>
    <property type="molecule type" value="Genomic_DNA"/>
</dbReference>
<dbReference type="RefSeq" id="WP_340367608.1">
    <property type="nucleotide sequence ID" value="NZ_JBBKZV010000036.1"/>
</dbReference>
<evidence type="ECO:0000313" key="2">
    <source>
        <dbReference type="EMBL" id="MEJ8826571.1"/>
    </source>
</evidence>
<dbReference type="PANTHER" id="PTHR43081:SF19">
    <property type="entry name" value="PH-SENSITIVE ADENYLATE CYCLASE RV1264"/>
    <property type="match status" value="1"/>
</dbReference>
<comment type="caution">
    <text evidence="2">The sequence shown here is derived from an EMBL/GenBank/DDBJ whole genome shotgun (WGS) entry which is preliminary data.</text>
</comment>
<dbReference type="Pfam" id="PF00211">
    <property type="entry name" value="Guanylate_cyc"/>
    <property type="match status" value="1"/>
</dbReference>
<dbReference type="Proteomes" id="UP001363010">
    <property type="component" value="Unassembled WGS sequence"/>
</dbReference>
<accession>A0ABU8W954</accession>
<evidence type="ECO:0000259" key="1">
    <source>
        <dbReference type="PROSITE" id="PS50125"/>
    </source>
</evidence>
<dbReference type="CDD" id="cd07302">
    <property type="entry name" value="CHD"/>
    <property type="match status" value="1"/>
</dbReference>
<protein>
    <submittedName>
        <fullName evidence="2">Adenylate/guanylate cyclase domain-containing protein</fullName>
        <ecNumber evidence="2">2.7.7.-</ecNumber>
    </submittedName>
</protein>
<organism evidence="2 3">
    <name type="scientific">Variovorax humicola</name>
    <dbReference type="NCBI Taxonomy" id="1769758"/>
    <lineage>
        <taxon>Bacteria</taxon>
        <taxon>Pseudomonadati</taxon>
        <taxon>Pseudomonadota</taxon>
        <taxon>Betaproteobacteria</taxon>
        <taxon>Burkholderiales</taxon>
        <taxon>Comamonadaceae</taxon>
        <taxon>Variovorax</taxon>
    </lineage>
</organism>
<dbReference type="InterPro" id="IPR011990">
    <property type="entry name" value="TPR-like_helical_dom_sf"/>
</dbReference>
<dbReference type="SUPFAM" id="SSF48452">
    <property type="entry name" value="TPR-like"/>
    <property type="match status" value="1"/>
</dbReference>
<dbReference type="EC" id="2.7.7.-" evidence="2"/>
<dbReference type="InterPro" id="IPR029787">
    <property type="entry name" value="Nucleotide_cyclase"/>
</dbReference>
<name>A0ABU8W954_9BURK</name>
<proteinExistence type="predicted"/>
<dbReference type="Gene3D" id="3.30.70.1230">
    <property type="entry name" value="Nucleotide cyclase"/>
    <property type="match status" value="1"/>
</dbReference>
<evidence type="ECO:0000313" key="3">
    <source>
        <dbReference type="Proteomes" id="UP001363010"/>
    </source>
</evidence>